<dbReference type="Proteomes" id="UP000799755">
    <property type="component" value="Unassembled WGS sequence"/>
</dbReference>
<accession>A0ACB6Q8I0</accession>
<evidence type="ECO:0000313" key="1">
    <source>
        <dbReference type="EMBL" id="KAF2463273.1"/>
    </source>
</evidence>
<reference evidence="1" key="1">
    <citation type="journal article" date="2020" name="Stud. Mycol.">
        <title>101 Dothideomycetes genomes: a test case for predicting lifestyles and emergence of pathogens.</title>
        <authorList>
            <person name="Haridas S."/>
            <person name="Albert R."/>
            <person name="Binder M."/>
            <person name="Bloem J."/>
            <person name="Labutti K."/>
            <person name="Salamov A."/>
            <person name="Andreopoulos B."/>
            <person name="Baker S."/>
            <person name="Barry K."/>
            <person name="Bills G."/>
            <person name="Bluhm B."/>
            <person name="Cannon C."/>
            <person name="Castanera R."/>
            <person name="Culley D."/>
            <person name="Daum C."/>
            <person name="Ezra D."/>
            <person name="Gonzalez J."/>
            <person name="Henrissat B."/>
            <person name="Kuo A."/>
            <person name="Liang C."/>
            <person name="Lipzen A."/>
            <person name="Lutzoni F."/>
            <person name="Magnuson J."/>
            <person name="Mondo S."/>
            <person name="Nolan M."/>
            <person name="Ohm R."/>
            <person name="Pangilinan J."/>
            <person name="Park H.-J."/>
            <person name="Ramirez L."/>
            <person name="Alfaro M."/>
            <person name="Sun H."/>
            <person name="Tritt A."/>
            <person name="Yoshinaga Y."/>
            <person name="Zwiers L.-H."/>
            <person name="Turgeon B."/>
            <person name="Goodwin S."/>
            <person name="Spatafora J."/>
            <person name="Crous P."/>
            <person name="Grigoriev I."/>
        </authorList>
    </citation>
    <scope>NUCLEOTIDE SEQUENCE</scope>
    <source>
        <strain evidence="1">ATCC 200398</strain>
    </source>
</reference>
<protein>
    <submittedName>
        <fullName evidence="1">Uncharacterized protein</fullName>
    </submittedName>
</protein>
<comment type="caution">
    <text evidence="1">The sequence shown here is derived from an EMBL/GenBank/DDBJ whole genome shotgun (WGS) entry which is preliminary data.</text>
</comment>
<evidence type="ECO:0000313" key="2">
    <source>
        <dbReference type="Proteomes" id="UP000799755"/>
    </source>
</evidence>
<keyword evidence="2" id="KW-1185">Reference proteome</keyword>
<proteinExistence type="predicted"/>
<dbReference type="EMBL" id="MU003552">
    <property type="protein sequence ID" value="KAF2463273.1"/>
    <property type="molecule type" value="Genomic_DNA"/>
</dbReference>
<organism evidence="1 2">
    <name type="scientific">Lindgomyces ingoldianus</name>
    <dbReference type="NCBI Taxonomy" id="673940"/>
    <lineage>
        <taxon>Eukaryota</taxon>
        <taxon>Fungi</taxon>
        <taxon>Dikarya</taxon>
        <taxon>Ascomycota</taxon>
        <taxon>Pezizomycotina</taxon>
        <taxon>Dothideomycetes</taxon>
        <taxon>Pleosporomycetidae</taxon>
        <taxon>Pleosporales</taxon>
        <taxon>Lindgomycetaceae</taxon>
        <taxon>Lindgomyces</taxon>
    </lineage>
</organism>
<sequence>MCSRRDGNNSFLRPSGSFCSGDSSPPTPSSLLLQLPAEIRVMIWKYVIGGFHVRVITKNGRFVCRLCNPITWHGKPSTIGAQDDKKHAQDHIFRARSEYSTPYTRWGPLNLILVCRQICLESIDIFFTTNTFIFTNFYDFIHQRFYLYLLHSQSMRFVWITPNPSEGWGHHYNRSNHWVTVLSTLSTFQNLRVLQIFLPETSHFAREEVYSALSAFQFRRVRLNIHIPSVGPIIRCQWDRYCPTWLSVTPDLEGMARLEAELKKRGMGNNITVSTGGLIKTSEELYPLQLALTGADQSFVPYSNAGSSTYRSPPSLPSTSVRSYPLAKRRKIEGNRHVSQLPTAFTRTLNIAKPGFQEKSRPPPGVTSAPHFCWATDSWKFEDRGARFNDCRSFPSQ</sequence>
<gene>
    <name evidence="1" type="ORF">BDR25DRAFT_347335</name>
</gene>
<name>A0ACB6Q8I0_9PLEO</name>